<accession>A0A9E7E4R8</accession>
<reference evidence="2" key="1">
    <citation type="submission" date="2022-04" db="EMBL/GenBank/DDBJ databases">
        <authorList>
            <person name="Abdalla N.M."/>
            <person name="Alvarado-Fernandez V.M."/>
            <person name="Barnhill K."/>
            <person name="Biggs A."/>
            <person name="Bland J."/>
            <person name="Coleman C."/>
            <person name="Fakhre D."/>
            <person name="Finocchiaro A."/>
            <person name="Haymond A.J."/>
            <person name="Helton K.M."/>
            <person name="Horne M.E."/>
            <person name="Franco V."/>
            <person name="Iqbal M."/>
            <person name="Kanchibhatta A."/>
            <person name="Knight J."/>
            <person name="Merkher A."/>
            <person name="Nguyen K.P."/>
            <person name="Otero L."/>
            <person name="Patel J."/>
            <person name="Patel S."/>
            <person name="Rainey E."/>
            <person name="Rayala P."/>
            <person name="Ruiz-Houston K.M."/>
            <person name="Sciacchitano A.R."/>
            <person name="Satardekar A."/>
            <person name="Shaikh S.M."/>
            <person name="Stewart E."/>
            <person name="Terron-Osorio A.E."/>
            <person name="Turrell T.C."/>
            <person name="Weitz R.C."/>
            <person name="Pollenz R.S."/>
            <person name="Garlena R.A."/>
            <person name="Russell D.A."/>
            <person name="Jacobs-Sera D."/>
            <person name="Hatfull G.F."/>
        </authorList>
    </citation>
    <scope>NUCLEOTIDE SEQUENCE</scope>
</reference>
<dbReference type="Proteomes" id="UP001056780">
    <property type="component" value="Segment"/>
</dbReference>
<protein>
    <submittedName>
        <fullName evidence="2">Uncharacterized protein</fullName>
    </submittedName>
</protein>
<name>A0A9E7E4R8_9CAUD</name>
<feature type="region of interest" description="Disordered" evidence="1">
    <location>
        <begin position="68"/>
        <end position="87"/>
    </location>
</feature>
<sequence>MGDGAAMSHASDTLRRLLANPRFQIGPGPRVTLKAVLAEHDVAEQILGSLEADEWCKEESCRHRHWRSGAMPTHRRGADCPPRSTDA</sequence>
<keyword evidence="3" id="KW-1185">Reference proteome</keyword>
<evidence type="ECO:0000313" key="3">
    <source>
        <dbReference type="Proteomes" id="UP001056780"/>
    </source>
</evidence>
<evidence type="ECO:0000256" key="1">
    <source>
        <dbReference type="SAM" id="MobiDB-lite"/>
    </source>
</evidence>
<evidence type="ECO:0000313" key="2">
    <source>
        <dbReference type="EMBL" id="URC17686.1"/>
    </source>
</evidence>
<dbReference type="EMBL" id="ON392159">
    <property type="protein sequence ID" value="URC17686.1"/>
    <property type="molecule type" value="Genomic_DNA"/>
</dbReference>
<organism evidence="2 3">
    <name type="scientific">Gordonia phage Tardus</name>
    <dbReference type="NCBI Taxonomy" id="2939734"/>
    <lineage>
        <taxon>Viruses</taxon>
        <taxon>Duplodnaviria</taxon>
        <taxon>Heunggongvirae</taxon>
        <taxon>Uroviricota</taxon>
        <taxon>Caudoviricetes</taxon>
        <taxon>Stackebrandtviridae</taxon>
        <taxon>Schenleyvirinae</taxon>
        <taxon>Zitchvirus</taxon>
        <taxon>Zitchvirus tardus</taxon>
    </lineage>
</organism>
<gene>
    <name evidence="2" type="primary">71</name>
    <name evidence="2" type="ORF">SEA_TARDUS_71</name>
</gene>
<proteinExistence type="predicted"/>